<feature type="transmembrane region" description="Helical" evidence="6">
    <location>
        <begin position="20"/>
        <end position="38"/>
    </location>
</feature>
<protein>
    <submittedName>
        <fullName evidence="8">Putative ABC transport system permease protein</fullName>
    </submittedName>
</protein>
<dbReference type="GO" id="GO:0005886">
    <property type="term" value="C:plasma membrane"/>
    <property type="evidence" value="ECO:0007669"/>
    <property type="project" value="UniProtKB-SubCell"/>
</dbReference>
<feature type="transmembrane region" description="Helical" evidence="6">
    <location>
        <begin position="315"/>
        <end position="337"/>
    </location>
</feature>
<keyword evidence="9" id="KW-1185">Reference proteome</keyword>
<evidence type="ECO:0000256" key="6">
    <source>
        <dbReference type="SAM" id="Phobius"/>
    </source>
</evidence>
<dbReference type="AlphaFoldDB" id="A0A1H3Q5A3"/>
<evidence type="ECO:0000256" key="2">
    <source>
        <dbReference type="ARBA" id="ARBA00022475"/>
    </source>
</evidence>
<dbReference type="PANTHER" id="PTHR30572:SF9">
    <property type="entry name" value="ABC TRANSPORTER PERMEASE PROTEIN"/>
    <property type="match status" value="1"/>
</dbReference>
<dbReference type="Proteomes" id="UP000198935">
    <property type="component" value="Unassembled WGS sequence"/>
</dbReference>
<dbReference type="GO" id="GO:0022857">
    <property type="term" value="F:transmembrane transporter activity"/>
    <property type="evidence" value="ECO:0007669"/>
    <property type="project" value="TreeGrafter"/>
</dbReference>
<dbReference type="PANTHER" id="PTHR30572">
    <property type="entry name" value="MEMBRANE COMPONENT OF TRANSPORTER-RELATED"/>
    <property type="match status" value="1"/>
</dbReference>
<reference evidence="9" key="1">
    <citation type="submission" date="2016-10" db="EMBL/GenBank/DDBJ databases">
        <authorList>
            <person name="Varghese N."/>
            <person name="Submissions S."/>
        </authorList>
    </citation>
    <scope>NUCLEOTIDE SEQUENCE [LARGE SCALE GENOMIC DNA]</scope>
    <source>
        <strain evidence="9">SP</strain>
    </source>
</reference>
<dbReference type="STRING" id="1503961.SAMN05421736_10611"/>
<feature type="domain" description="ABC3 transporter permease C-terminal" evidence="7">
    <location>
        <begin position="316"/>
        <end position="465"/>
    </location>
</feature>
<evidence type="ECO:0000256" key="5">
    <source>
        <dbReference type="ARBA" id="ARBA00023136"/>
    </source>
</evidence>
<name>A0A1H3Q5A3_9BACI</name>
<dbReference type="Pfam" id="PF02687">
    <property type="entry name" value="FtsX"/>
    <property type="match status" value="1"/>
</dbReference>
<evidence type="ECO:0000313" key="8">
    <source>
        <dbReference type="EMBL" id="SDZ08288.1"/>
    </source>
</evidence>
<sequence>MYILQNAFRNILRNRGRNMLIGAIVFVIIIASVVALMINNTADGVIDDYKDRFAAEVSLVPDMQKLREQLMEESTDGSVRMTRPIIPAEQYIVFGESDYLQGSIYTAAVGVNNDDLTAVDGHLGGGTNRRGGSMGGGGSFQPTLFLMKLLGNEFDDFTDGLREIAEGRMPENENEAIVSTDLAELNELSIGDTLTFESELLDDEGEPHEIEYTITIVGTYYDATDEYAEGIQQNAFTNRRNEILTGYDTVVSAFIPDHSGIDINATYFLENPDYLEAFAEEVYGKGLDSIFDVTTDEASYNKIVGPVEGLKSISLTFMIIVLIFGGTIIALLSSIAIRERKYEIGVLRAMGMKKQQVAFGLWSEMLLITCFCLVVGIGAGMMVAQPVTDMLLEHQIEAAEASVSQTSGPMIMGMGAVPANSDAEPLENIDISLGLITILQIIGIALVLASLAGIVSISKITKYEPIKILMERN</sequence>
<gene>
    <name evidence="8" type="ORF">SAMN05421736_10611</name>
</gene>
<dbReference type="EMBL" id="FNPI01000006">
    <property type="protein sequence ID" value="SDZ08288.1"/>
    <property type="molecule type" value="Genomic_DNA"/>
</dbReference>
<evidence type="ECO:0000259" key="7">
    <source>
        <dbReference type="Pfam" id="PF02687"/>
    </source>
</evidence>
<dbReference type="InterPro" id="IPR050250">
    <property type="entry name" value="Macrolide_Exporter_MacB"/>
</dbReference>
<feature type="transmembrane region" description="Helical" evidence="6">
    <location>
        <begin position="431"/>
        <end position="457"/>
    </location>
</feature>
<evidence type="ECO:0000256" key="4">
    <source>
        <dbReference type="ARBA" id="ARBA00022989"/>
    </source>
</evidence>
<keyword evidence="5 6" id="KW-0472">Membrane</keyword>
<keyword evidence="4 6" id="KW-1133">Transmembrane helix</keyword>
<proteinExistence type="predicted"/>
<dbReference type="InterPro" id="IPR003838">
    <property type="entry name" value="ABC3_permease_C"/>
</dbReference>
<comment type="subcellular location">
    <subcellularLocation>
        <location evidence="1">Cell membrane</location>
        <topology evidence="1">Multi-pass membrane protein</topology>
    </subcellularLocation>
</comment>
<keyword evidence="3 6" id="KW-0812">Transmembrane</keyword>
<evidence type="ECO:0000256" key="3">
    <source>
        <dbReference type="ARBA" id="ARBA00022692"/>
    </source>
</evidence>
<keyword evidence="2" id="KW-1003">Cell membrane</keyword>
<evidence type="ECO:0000256" key="1">
    <source>
        <dbReference type="ARBA" id="ARBA00004651"/>
    </source>
</evidence>
<evidence type="ECO:0000313" key="9">
    <source>
        <dbReference type="Proteomes" id="UP000198935"/>
    </source>
</evidence>
<feature type="transmembrane region" description="Helical" evidence="6">
    <location>
        <begin position="358"/>
        <end position="384"/>
    </location>
</feature>
<accession>A0A1H3Q5A3</accession>
<organism evidence="8 9">
    <name type="scientific">Evansella caseinilytica</name>
    <dbReference type="NCBI Taxonomy" id="1503961"/>
    <lineage>
        <taxon>Bacteria</taxon>
        <taxon>Bacillati</taxon>
        <taxon>Bacillota</taxon>
        <taxon>Bacilli</taxon>
        <taxon>Bacillales</taxon>
        <taxon>Bacillaceae</taxon>
        <taxon>Evansella</taxon>
    </lineage>
</organism>
<dbReference type="OrthoDB" id="9812886at2"/>